<proteinExistence type="predicted"/>
<evidence type="ECO:0000313" key="2">
    <source>
        <dbReference type="Proteomes" id="UP000001054"/>
    </source>
</evidence>
<keyword evidence="2" id="KW-1185">Reference proteome</keyword>
<dbReference type="OrthoDB" id="5914438at2"/>
<reference evidence="1 2" key="2">
    <citation type="journal article" date="2009" name="Appl. Environ. Microbiol.">
        <title>Rhizobium sp. strain NGR234 possesses a remarkable number of secretion systems.</title>
        <authorList>
            <person name="Schmeisser C."/>
            <person name="Liesegang H."/>
            <person name="Krysciak D."/>
            <person name="Bakkou N."/>
            <person name="Le Quere A."/>
            <person name="Wollherr A."/>
            <person name="Heinemeyer I."/>
            <person name="Morgenstern B."/>
            <person name="Pommerening-Roeser A."/>
            <person name="Flores M."/>
            <person name="Palacios R."/>
            <person name="Brenner S."/>
            <person name="Gottschalk G."/>
            <person name="Schmitz R.A."/>
            <person name="Broughton W.J."/>
            <person name="Perret X."/>
            <person name="Strittmatter A.W."/>
            <person name="Streit W.R."/>
        </authorList>
    </citation>
    <scope>NUCLEOTIDE SEQUENCE [LARGE SCALE GENOMIC DNA]</scope>
    <source>
        <strain evidence="2">NBRC 101917 / NGR234</strain>
    </source>
</reference>
<evidence type="ECO:0000313" key="1">
    <source>
        <dbReference type="EMBL" id="ACP22434.1"/>
    </source>
</evidence>
<accession>C3KQS6</accession>
<name>C3KQS6_SINFN</name>
<dbReference type="Proteomes" id="UP000001054">
    <property type="component" value="Plasmid pNGR234b"/>
</dbReference>
<gene>
    <name evidence="1" type="ordered locus">NGR_b09810</name>
</gene>
<dbReference type="HOGENOM" id="CLU_2261564_0_0_5"/>
<dbReference type="KEGG" id="rhi:NGR_b09810"/>
<dbReference type="EMBL" id="CP000874">
    <property type="protein sequence ID" value="ACP22434.1"/>
    <property type="molecule type" value="Genomic_DNA"/>
</dbReference>
<keyword evidence="1" id="KW-0614">Plasmid</keyword>
<dbReference type="AlphaFoldDB" id="C3KQS6"/>
<reference evidence="2" key="1">
    <citation type="journal article" date="2004" name="J. Bacteriol.">
        <title>An evolutionary hot spot: the pNGR234b replicon of Rhizobium sp. strain NGR234.</title>
        <authorList>
            <person name="Streit W.R."/>
            <person name="Schmitz R.A."/>
            <person name="Perret X."/>
            <person name="Staehelin C."/>
            <person name="Deakin W.J."/>
            <person name="Raasch C."/>
            <person name="Liesegang H."/>
            <person name="Broughton W.J."/>
        </authorList>
    </citation>
    <scope>NUCLEOTIDE SEQUENCE [LARGE SCALE GENOMIC DNA]</scope>
    <source>
        <strain evidence="2">NBRC 101917 / NGR234</strain>
    </source>
</reference>
<protein>
    <submittedName>
        <fullName evidence="1">Uncharacterized protein</fullName>
    </submittedName>
</protein>
<sequence>MFTELSPHIARAFSYYRKGTKTSDEANSQCTLLDLVGTGLILVDEDAQLKALNKTAEQFVDQRCGLRITPTNRIAFEKQRLQEMLSYLVKPLADQSARTMREE</sequence>
<geneLocation type="plasmid" evidence="2">
    <name>sym pNGR234b</name>
</geneLocation>
<dbReference type="RefSeq" id="WP_015887083.1">
    <property type="nucleotide sequence ID" value="NC_012586.1"/>
</dbReference>
<organism evidence="1 2">
    <name type="scientific">Sinorhizobium fredii (strain NBRC 101917 / NGR234)</name>
    <dbReference type="NCBI Taxonomy" id="394"/>
    <lineage>
        <taxon>Bacteria</taxon>
        <taxon>Pseudomonadati</taxon>
        <taxon>Pseudomonadota</taxon>
        <taxon>Alphaproteobacteria</taxon>
        <taxon>Hyphomicrobiales</taxon>
        <taxon>Rhizobiaceae</taxon>
        <taxon>Sinorhizobium/Ensifer group</taxon>
        <taxon>Sinorhizobium</taxon>
    </lineage>
</organism>